<dbReference type="SMART" id="SM00388">
    <property type="entry name" value="HisKA"/>
    <property type="match status" value="1"/>
</dbReference>
<dbReference type="CDD" id="cd00082">
    <property type="entry name" value="HisKA"/>
    <property type="match status" value="1"/>
</dbReference>
<keyword evidence="10" id="KW-0175">Coiled coil</keyword>
<dbReference type="GO" id="GO:0005524">
    <property type="term" value="F:ATP binding"/>
    <property type="evidence" value="ECO:0007669"/>
    <property type="project" value="UniProtKB-KW"/>
</dbReference>
<evidence type="ECO:0000313" key="16">
    <source>
        <dbReference type="Proteomes" id="UP001165405"/>
    </source>
</evidence>
<evidence type="ECO:0000256" key="10">
    <source>
        <dbReference type="SAM" id="Coils"/>
    </source>
</evidence>
<keyword evidence="4" id="KW-0597">Phosphoprotein</keyword>
<dbReference type="GO" id="GO:0005886">
    <property type="term" value="C:plasma membrane"/>
    <property type="evidence" value="ECO:0007669"/>
    <property type="project" value="UniProtKB-SubCell"/>
</dbReference>
<feature type="domain" description="HAMP" evidence="14">
    <location>
        <begin position="230"/>
        <end position="283"/>
    </location>
</feature>
<dbReference type="InterPro" id="IPR036097">
    <property type="entry name" value="HisK_dim/P_sf"/>
</dbReference>
<evidence type="ECO:0000256" key="3">
    <source>
        <dbReference type="ARBA" id="ARBA00012438"/>
    </source>
</evidence>
<comment type="catalytic activity">
    <reaction evidence="1">
        <text>ATP + protein L-histidine = ADP + protein N-phospho-L-histidine.</text>
        <dbReference type="EC" id="2.7.13.3"/>
    </reaction>
</comment>
<keyword evidence="6 12" id="KW-0812">Transmembrane</keyword>
<dbReference type="InterPro" id="IPR003594">
    <property type="entry name" value="HATPase_dom"/>
</dbReference>
<evidence type="ECO:0000256" key="5">
    <source>
        <dbReference type="ARBA" id="ARBA00022679"/>
    </source>
</evidence>
<dbReference type="GO" id="GO:0000155">
    <property type="term" value="F:phosphorelay sensor kinase activity"/>
    <property type="evidence" value="ECO:0007669"/>
    <property type="project" value="InterPro"/>
</dbReference>
<evidence type="ECO:0000256" key="4">
    <source>
        <dbReference type="ARBA" id="ARBA00022553"/>
    </source>
</evidence>
<accession>A0AA41QHM4</accession>
<proteinExistence type="predicted"/>
<dbReference type="RefSeq" id="WP_236091145.1">
    <property type="nucleotide sequence ID" value="NZ_JAKGSG010000058.1"/>
</dbReference>
<dbReference type="FunFam" id="3.30.565.10:FF:000006">
    <property type="entry name" value="Sensor histidine kinase WalK"/>
    <property type="match status" value="1"/>
</dbReference>
<evidence type="ECO:0000313" key="15">
    <source>
        <dbReference type="EMBL" id="MCF4123337.1"/>
    </source>
</evidence>
<dbReference type="InterPro" id="IPR052162">
    <property type="entry name" value="Sensor_kinase/Photoreceptor"/>
</dbReference>
<evidence type="ECO:0000256" key="1">
    <source>
        <dbReference type="ARBA" id="ARBA00000085"/>
    </source>
</evidence>
<reference evidence="15" key="1">
    <citation type="submission" date="2022-01" db="EMBL/GenBank/DDBJ databases">
        <title>Antribacter sp. nov., isolated from Guizhou of China.</title>
        <authorList>
            <person name="Chengliang C."/>
            <person name="Ya Z."/>
        </authorList>
    </citation>
    <scope>NUCLEOTIDE SEQUENCE</scope>
    <source>
        <strain evidence="15">KLBMP 9083</strain>
    </source>
</reference>
<keyword evidence="16" id="KW-1185">Reference proteome</keyword>
<feature type="coiled-coil region" evidence="10">
    <location>
        <begin position="271"/>
        <end position="302"/>
    </location>
</feature>
<evidence type="ECO:0000256" key="6">
    <source>
        <dbReference type="ARBA" id="ARBA00022692"/>
    </source>
</evidence>
<dbReference type="PANTHER" id="PTHR43304">
    <property type="entry name" value="PHYTOCHROME-LIKE PROTEIN CPH1"/>
    <property type="match status" value="1"/>
</dbReference>
<evidence type="ECO:0000256" key="7">
    <source>
        <dbReference type="ARBA" id="ARBA00022777"/>
    </source>
</evidence>
<dbReference type="PRINTS" id="PR00344">
    <property type="entry name" value="BCTRLSENSOR"/>
</dbReference>
<comment type="subcellular location">
    <subcellularLocation>
        <location evidence="2">Cell membrane</location>
    </subcellularLocation>
</comment>
<evidence type="ECO:0000256" key="2">
    <source>
        <dbReference type="ARBA" id="ARBA00004236"/>
    </source>
</evidence>
<dbReference type="InterPro" id="IPR004358">
    <property type="entry name" value="Sig_transdc_His_kin-like_C"/>
</dbReference>
<dbReference type="EC" id="2.7.13.3" evidence="3"/>
<dbReference type="AlphaFoldDB" id="A0AA41QHM4"/>
<name>A0AA41QHM4_9MICO</name>
<evidence type="ECO:0000256" key="11">
    <source>
        <dbReference type="SAM" id="MobiDB-lite"/>
    </source>
</evidence>
<dbReference type="PROSITE" id="PS50109">
    <property type="entry name" value="HIS_KIN"/>
    <property type="match status" value="1"/>
</dbReference>
<keyword evidence="12" id="KW-0472">Membrane</keyword>
<protein>
    <recommendedName>
        <fullName evidence="3">histidine kinase</fullName>
        <ecNumber evidence="3">2.7.13.3</ecNumber>
    </recommendedName>
</protein>
<dbReference type="EMBL" id="JAKGSG010000058">
    <property type="protein sequence ID" value="MCF4123337.1"/>
    <property type="molecule type" value="Genomic_DNA"/>
</dbReference>
<keyword evidence="7" id="KW-0418">Kinase</keyword>
<dbReference type="Proteomes" id="UP001165405">
    <property type="component" value="Unassembled WGS sequence"/>
</dbReference>
<organism evidence="15 16">
    <name type="scientific">Antribacter soli</name>
    <dbReference type="NCBI Taxonomy" id="2910976"/>
    <lineage>
        <taxon>Bacteria</taxon>
        <taxon>Bacillati</taxon>
        <taxon>Actinomycetota</taxon>
        <taxon>Actinomycetes</taxon>
        <taxon>Micrococcales</taxon>
        <taxon>Promicromonosporaceae</taxon>
        <taxon>Antribacter</taxon>
    </lineage>
</organism>
<gene>
    <name evidence="15" type="ORF">L1785_20425</name>
</gene>
<feature type="transmembrane region" description="Helical" evidence="12">
    <location>
        <begin position="21"/>
        <end position="44"/>
    </location>
</feature>
<dbReference type="SUPFAM" id="SSF55874">
    <property type="entry name" value="ATPase domain of HSP90 chaperone/DNA topoisomerase II/histidine kinase"/>
    <property type="match status" value="1"/>
</dbReference>
<evidence type="ECO:0000256" key="8">
    <source>
        <dbReference type="ARBA" id="ARBA00022989"/>
    </source>
</evidence>
<dbReference type="PANTHER" id="PTHR43304:SF1">
    <property type="entry name" value="PAC DOMAIN-CONTAINING PROTEIN"/>
    <property type="match status" value="1"/>
</dbReference>
<feature type="transmembrane region" description="Helical" evidence="12">
    <location>
        <begin position="205"/>
        <end position="226"/>
    </location>
</feature>
<sequence>MTVLSEPWERAAPQMSMRRKLARLLGAIAGMLALALAVAIIALAQVRSIGDRVEDTYYPAIRQGDGATIALQDAQASVAAYVATCNEAALGPYLRLEGLETADGDTRAALAGDVEVDLAHQAAADGMRGWVERYAEPVITAVRVVEQARGAGGEGCAEVAATVRPAQADGDRLFESAQAAVVAYVGLLEEQRAVALTNKEDWNQVLLGAIIALVLVCVMMGSLMWLSLETWVIRPLDNLAAAVKVVSDGQLDKEIDATIGEGEVAVVAAHVENMRRELVHHVEELRESAKEIEHAHDLLSVQARELERSNRDLEQFAYVASHDLQEPLRKVAMFTGMLRSRYEGKLDDRADLYIEYSVDGAKRMQRLIQDLLSFARVGRSTAARTDVRLEEVLTFALHELEERIAETDAVVTHEALPVVHGDRALLGQLFLNLLSNAIKFRHPDRPPQVHIEARAMRAHWEVSFVDNGIGIDPQYAERVFIIFQRLHGRDEYPGTGIGLALVKRIVEAHHGRIWIEQTEGGGATIRFTLSRSAGPGAPGRASTERAQSTTLG</sequence>
<keyword evidence="8 12" id="KW-1133">Transmembrane helix</keyword>
<evidence type="ECO:0000256" key="9">
    <source>
        <dbReference type="ARBA" id="ARBA00023012"/>
    </source>
</evidence>
<feature type="region of interest" description="Disordered" evidence="11">
    <location>
        <begin position="530"/>
        <end position="552"/>
    </location>
</feature>
<keyword evidence="5" id="KW-0808">Transferase</keyword>
<dbReference type="Gene3D" id="6.10.340.10">
    <property type="match status" value="1"/>
</dbReference>
<dbReference type="InterPro" id="IPR003661">
    <property type="entry name" value="HisK_dim/P_dom"/>
</dbReference>
<keyword evidence="9" id="KW-0902">Two-component regulatory system</keyword>
<dbReference type="InterPro" id="IPR005467">
    <property type="entry name" value="His_kinase_dom"/>
</dbReference>
<dbReference type="Gene3D" id="3.30.565.10">
    <property type="entry name" value="Histidine kinase-like ATPase, C-terminal domain"/>
    <property type="match status" value="1"/>
</dbReference>
<dbReference type="InterPro" id="IPR036890">
    <property type="entry name" value="HATPase_C_sf"/>
</dbReference>
<feature type="domain" description="Histidine kinase" evidence="13">
    <location>
        <begin position="319"/>
        <end position="533"/>
    </location>
</feature>
<dbReference type="SUPFAM" id="SSF158472">
    <property type="entry name" value="HAMP domain-like"/>
    <property type="match status" value="1"/>
</dbReference>
<dbReference type="SUPFAM" id="SSF47384">
    <property type="entry name" value="Homodimeric domain of signal transducing histidine kinase"/>
    <property type="match status" value="1"/>
</dbReference>
<dbReference type="SMART" id="SM00387">
    <property type="entry name" value="HATPase_c"/>
    <property type="match status" value="1"/>
</dbReference>
<dbReference type="Gene3D" id="1.10.287.130">
    <property type="match status" value="1"/>
</dbReference>
<evidence type="ECO:0000256" key="12">
    <source>
        <dbReference type="SAM" id="Phobius"/>
    </source>
</evidence>
<comment type="caution">
    <text evidence="15">The sequence shown here is derived from an EMBL/GenBank/DDBJ whole genome shotgun (WGS) entry which is preliminary data.</text>
</comment>
<evidence type="ECO:0000259" key="13">
    <source>
        <dbReference type="PROSITE" id="PS50109"/>
    </source>
</evidence>
<dbReference type="InterPro" id="IPR003660">
    <property type="entry name" value="HAMP_dom"/>
</dbReference>
<dbReference type="Pfam" id="PF00672">
    <property type="entry name" value="HAMP"/>
    <property type="match status" value="1"/>
</dbReference>
<dbReference type="Pfam" id="PF02518">
    <property type="entry name" value="HATPase_c"/>
    <property type="match status" value="1"/>
</dbReference>
<dbReference type="Pfam" id="PF00512">
    <property type="entry name" value="HisKA"/>
    <property type="match status" value="1"/>
</dbReference>
<evidence type="ECO:0000259" key="14">
    <source>
        <dbReference type="PROSITE" id="PS50885"/>
    </source>
</evidence>
<keyword evidence="15" id="KW-0067">ATP-binding</keyword>
<dbReference type="SMART" id="SM00304">
    <property type="entry name" value="HAMP"/>
    <property type="match status" value="1"/>
</dbReference>
<dbReference type="PROSITE" id="PS50885">
    <property type="entry name" value="HAMP"/>
    <property type="match status" value="1"/>
</dbReference>
<keyword evidence="15" id="KW-0547">Nucleotide-binding</keyword>